<protein>
    <submittedName>
        <fullName evidence="1">Uncharacterized protein</fullName>
    </submittedName>
</protein>
<name>A0A0S4U5N5_RALSL</name>
<dbReference type="EMBL" id="LN899821">
    <property type="protein sequence ID" value="CUV17009.1"/>
    <property type="molecule type" value="Genomic_DNA"/>
</dbReference>
<evidence type="ECO:0000313" key="1">
    <source>
        <dbReference type="EMBL" id="CUV17009.1"/>
    </source>
</evidence>
<sequence>MTTPTPDDLAVYRRDPQTLEVFSHLTRGRCATVIFVKFSSHPSILPFLIPSYMQGITVDLIREAVQHFLQREAATVPA</sequence>
<organism evidence="1">
    <name type="scientific">Ralstonia solanacearum</name>
    <name type="common">Pseudomonas solanacearum</name>
    <dbReference type="NCBI Taxonomy" id="305"/>
    <lineage>
        <taxon>Bacteria</taxon>
        <taxon>Pseudomonadati</taxon>
        <taxon>Pseudomonadota</taxon>
        <taxon>Betaproteobacteria</taxon>
        <taxon>Burkholderiales</taxon>
        <taxon>Burkholderiaceae</taxon>
        <taxon>Ralstonia</taxon>
        <taxon>Ralstonia solanacearum species complex</taxon>
    </lineage>
</organism>
<proteinExistence type="predicted"/>
<gene>
    <name evidence="1" type="ORF">PSS4_v1_210050</name>
</gene>
<reference evidence="1" key="1">
    <citation type="submission" date="2015-10" db="EMBL/GenBank/DDBJ databases">
        <authorList>
            <person name="Gilbert D.G."/>
        </authorList>
    </citation>
    <scope>NUCLEOTIDE SEQUENCE</scope>
    <source>
        <strain evidence="1">Phyl III-seqv23</strain>
    </source>
</reference>
<dbReference type="AlphaFoldDB" id="A0A0S4U5N5"/>
<accession>A0A0S4U5N5</accession>